<accession>A0A975T8S7</accession>
<proteinExistence type="predicted"/>
<keyword evidence="1" id="KW-0560">Oxidoreductase</keyword>
<keyword evidence="1" id="KW-0503">Monooxygenase</keyword>
<dbReference type="EMBL" id="CP021056">
    <property type="protein sequence ID" value="QXE24199.1"/>
    <property type="molecule type" value="Genomic_DNA"/>
</dbReference>
<reference evidence="1" key="1">
    <citation type="submission" date="2017-04" db="EMBL/GenBank/DDBJ databases">
        <title>Genome deletions in a multicellular cyanobacterial endosymbiont for morphological adaptation in marine diatoms.</title>
        <authorList>
            <person name="Wang Y."/>
            <person name="Gao H."/>
            <person name="Li R."/>
            <person name="Xu X."/>
        </authorList>
    </citation>
    <scope>NUCLEOTIDE SEQUENCE</scope>
    <source>
        <strain evidence="1">FACHB 800</strain>
    </source>
</reference>
<evidence type="ECO:0000313" key="2">
    <source>
        <dbReference type="Proteomes" id="UP000683511"/>
    </source>
</evidence>
<organism evidence="1 2">
    <name type="scientific">Richelia sinica FACHB-800</name>
    <dbReference type="NCBI Taxonomy" id="1357546"/>
    <lineage>
        <taxon>Bacteria</taxon>
        <taxon>Bacillati</taxon>
        <taxon>Cyanobacteriota</taxon>
        <taxon>Cyanophyceae</taxon>
        <taxon>Nostocales</taxon>
        <taxon>Nostocaceae</taxon>
        <taxon>Richelia</taxon>
    </lineage>
</organism>
<dbReference type="SUPFAM" id="SSF54909">
    <property type="entry name" value="Dimeric alpha+beta barrel"/>
    <property type="match status" value="1"/>
</dbReference>
<dbReference type="RefSeq" id="WP_313948597.1">
    <property type="nucleotide sequence ID" value="NZ_CP021056.1"/>
</dbReference>
<dbReference type="Gene3D" id="3.30.70.100">
    <property type="match status" value="1"/>
</dbReference>
<dbReference type="AlphaFoldDB" id="A0A975T8S7"/>
<dbReference type="GO" id="GO:0004497">
    <property type="term" value="F:monooxygenase activity"/>
    <property type="evidence" value="ECO:0007669"/>
    <property type="project" value="UniProtKB-KW"/>
</dbReference>
<evidence type="ECO:0000313" key="1">
    <source>
        <dbReference type="EMBL" id="QXE24199.1"/>
    </source>
</evidence>
<sequence length="43" mass="4785">MEEWSSNEDLDVHLSSPHLQAAAAQLEGLVALPPDIRRYQILA</sequence>
<dbReference type="KEGG" id="rsin:B6N60_02903"/>
<dbReference type="InterPro" id="IPR011008">
    <property type="entry name" value="Dimeric_a/b-barrel"/>
</dbReference>
<gene>
    <name evidence="1" type="ORF">B6N60_02903</name>
</gene>
<keyword evidence="2" id="KW-1185">Reference proteome</keyword>
<dbReference type="Proteomes" id="UP000683511">
    <property type="component" value="Chromosome"/>
</dbReference>
<protein>
    <submittedName>
        <fullName evidence="1">Antibiotic biosynthesis monooxygenase</fullName>
    </submittedName>
</protein>
<name>A0A975T8S7_9NOST</name>